<dbReference type="AlphaFoldDB" id="A0A0K2TWL8"/>
<sequence length="37" mass="4158">MNKSVGCKYMDVVALIPAAKMTAEFIYSQYTPIMKTL</sequence>
<accession>A0A0K2TWL8</accession>
<organism evidence="1">
    <name type="scientific">Lepeophtheirus salmonis</name>
    <name type="common">Salmon louse</name>
    <name type="synonym">Caligus salmonis</name>
    <dbReference type="NCBI Taxonomy" id="72036"/>
    <lineage>
        <taxon>Eukaryota</taxon>
        <taxon>Metazoa</taxon>
        <taxon>Ecdysozoa</taxon>
        <taxon>Arthropoda</taxon>
        <taxon>Crustacea</taxon>
        <taxon>Multicrustacea</taxon>
        <taxon>Hexanauplia</taxon>
        <taxon>Copepoda</taxon>
        <taxon>Siphonostomatoida</taxon>
        <taxon>Caligidae</taxon>
        <taxon>Lepeophtheirus</taxon>
    </lineage>
</organism>
<proteinExistence type="predicted"/>
<name>A0A0K2TWL8_LEPSM</name>
<evidence type="ECO:0000313" key="1">
    <source>
        <dbReference type="EMBL" id="CDW30428.1"/>
    </source>
</evidence>
<reference evidence="1" key="1">
    <citation type="submission" date="2014-05" db="EMBL/GenBank/DDBJ databases">
        <authorList>
            <person name="Chronopoulou M."/>
        </authorList>
    </citation>
    <scope>NUCLEOTIDE SEQUENCE</scope>
    <source>
        <tissue evidence="1">Whole organism</tissue>
    </source>
</reference>
<dbReference type="EMBL" id="HACA01013067">
    <property type="protein sequence ID" value="CDW30428.1"/>
    <property type="molecule type" value="Transcribed_RNA"/>
</dbReference>
<protein>
    <submittedName>
        <fullName evidence="1">Uncharacterized protein</fullName>
    </submittedName>
</protein>
<feature type="non-terminal residue" evidence="1">
    <location>
        <position position="37"/>
    </location>
</feature>